<dbReference type="Proteomes" id="UP001174936">
    <property type="component" value="Unassembled WGS sequence"/>
</dbReference>
<accession>A0AA39Y1S2</accession>
<evidence type="ECO:0000313" key="4">
    <source>
        <dbReference type="Proteomes" id="UP001174936"/>
    </source>
</evidence>
<keyword evidence="2" id="KW-0472">Membrane</keyword>
<gene>
    <name evidence="3" type="ORF">B0T16DRAFT_391569</name>
</gene>
<sequence length="412" mass="46373">MTDSASAQTELQSSVTDGPNDPLGKLAKCLSGSTTALRDEPESLAAAESIVVILQQKRARLHLDLHHEFHPDLSNENRIAVACCEVVRLIRENTRRSIDQLIECLQDATVLPRPQSDAGSAHQQHGVDGARSAVTHERLRETVFAMVLGLSRVAVPCGGTTEEGYFQVERQGSKYPPYHTIEMTKARRPIISEMLQDGPCLAAHMHLDMGSEVPALYLFRSPAFCNLQASDRSFLSLFSFVFHSEGSPAERQPFSVKQLLEEVSNSYGLLFRHDGRAARLFRKQERSRAAIKTGDGKLLFDPWLDRLCGYSSGRYFAWFGGWNEPVRDSYSVDQFPLLRQRLERLELFMDGIQPNRIRSIWNDRRDQKLWWTFWTVLIFGCVTIGLAFVSIGVAVWSGVWVSKTAYHGLSEG</sequence>
<comment type="caution">
    <text evidence="3">The sequence shown here is derived from an EMBL/GenBank/DDBJ whole genome shotgun (WGS) entry which is preliminary data.</text>
</comment>
<keyword evidence="4" id="KW-1185">Reference proteome</keyword>
<reference evidence="3" key="1">
    <citation type="submission" date="2023-06" db="EMBL/GenBank/DDBJ databases">
        <title>Genome-scale phylogeny and comparative genomics of the fungal order Sordariales.</title>
        <authorList>
            <consortium name="Lawrence Berkeley National Laboratory"/>
            <person name="Hensen N."/>
            <person name="Bonometti L."/>
            <person name="Westerberg I."/>
            <person name="Brannstrom I.O."/>
            <person name="Guillou S."/>
            <person name="Cros-Aarteil S."/>
            <person name="Calhoun S."/>
            <person name="Haridas S."/>
            <person name="Kuo A."/>
            <person name="Mondo S."/>
            <person name="Pangilinan J."/>
            <person name="Riley R."/>
            <person name="Labutti K."/>
            <person name="Andreopoulos B."/>
            <person name="Lipzen A."/>
            <person name="Chen C."/>
            <person name="Yanf M."/>
            <person name="Daum C."/>
            <person name="Ng V."/>
            <person name="Clum A."/>
            <person name="Steindorff A."/>
            <person name="Ohm R."/>
            <person name="Martin F."/>
            <person name="Silar P."/>
            <person name="Natvig D."/>
            <person name="Lalanne C."/>
            <person name="Gautier V."/>
            <person name="Ament-Velasquez S.L."/>
            <person name="Kruys A."/>
            <person name="Hutchinson M.I."/>
            <person name="Powell A.J."/>
            <person name="Barry K."/>
            <person name="Miller A.N."/>
            <person name="Grigoriev I.V."/>
            <person name="Debuchy R."/>
            <person name="Gladieux P."/>
            <person name="Thoren M.H."/>
            <person name="Johannesson H."/>
        </authorList>
    </citation>
    <scope>NUCLEOTIDE SEQUENCE</scope>
    <source>
        <strain evidence="3">SMH2532-1</strain>
    </source>
</reference>
<proteinExistence type="predicted"/>
<keyword evidence="2" id="KW-0812">Transmembrane</keyword>
<organism evidence="3 4">
    <name type="scientific">Cercophora newfieldiana</name>
    <dbReference type="NCBI Taxonomy" id="92897"/>
    <lineage>
        <taxon>Eukaryota</taxon>
        <taxon>Fungi</taxon>
        <taxon>Dikarya</taxon>
        <taxon>Ascomycota</taxon>
        <taxon>Pezizomycotina</taxon>
        <taxon>Sordariomycetes</taxon>
        <taxon>Sordariomycetidae</taxon>
        <taxon>Sordariales</taxon>
        <taxon>Lasiosphaeriaceae</taxon>
        <taxon>Cercophora</taxon>
    </lineage>
</organism>
<evidence type="ECO:0000313" key="3">
    <source>
        <dbReference type="EMBL" id="KAK0642960.1"/>
    </source>
</evidence>
<dbReference type="AlphaFoldDB" id="A0AA39Y1S2"/>
<evidence type="ECO:0000256" key="2">
    <source>
        <dbReference type="SAM" id="Phobius"/>
    </source>
</evidence>
<protein>
    <submittedName>
        <fullName evidence="3">Uncharacterized protein</fullName>
    </submittedName>
</protein>
<keyword evidence="2" id="KW-1133">Transmembrane helix</keyword>
<dbReference type="EMBL" id="JAULSV010000005">
    <property type="protein sequence ID" value="KAK0642960.1"/>
    <property type="molecule type" value="Genomic_DNA"/>
</dbReference>
<feature type="region of interest" description="Disordered" evidence="1">
    <location>
        <begin position="1"/>
        <end position="24"/>
    </location>
</feature>
<evidence type="ECO:0000256" key="1">
    <source>
        <dbReference type="SAM" id="MobiDB-lite"/>
    </source>
</evidence>
<feature type="compositionally biased region" description="Polar residues" evidence="1">
    <location>
        <begin position="1"/>
        <end position="17"/>
    </location>
</feature>
<feature type="transmembrane region" description="Helical" evidence="2">
    <location>
        <begin position="369"/>
        <end position="396"/>
    </location>
</feature>
<name>A0AA39Y1S2_9PEZI</name>